<dbReference type="Proteomes" id="UP000078070">
    <property type="component" value="Chromosome"/>
</dbReference>
<reference evidence="2" key="1">
    <citation type="submission" date="2016-05" db="EMBL/GenBank/DDBJ databases">
        <authorList>
            <person name="Baek K."/>
            <person name="Yang S.-J."/>
        </authorList>
    </citation>
    <scope>NUCLEOTIDE SEQUENCE [LARGE SCALE GENOMIC DNA]</scope>
    <source>
        <strain evidence="2">ST58-10</strain>
    </source>
</reference>
<sequence>MLRVLFVLGLVVALVLGYGYWHGTTHGAFSITLRLAADKEQGIRGFVPGADVILRDAMGLELARGRTDSQYNFVRLVHPQVGDCNVAEQAAMGSTAGRSAWQTCFEAQARWIPRWADRVHSVSLSTPNCDGPAVPVRVRKYAADWLLWWVPLPHVGGKPYTYYSLSLKMPEPPCAGVE</sequence>
<proteinExistence type="predicted"/>
<dbReference type="KEGG" id="mars:A8C75_10310"/>
<dbReference type="STRING" id="1821621.A8C75_10310"/>
<accession>A0A1A9EY34</accession>
<dbReference type="RefSeq" id="WP_067381653.1">
    <property type="nucleotide sequence ID" value="NZ_CP015839.1"/>
</dbReference>
<dbReference type="OrthoDB" id="9827291at2"/>
<keyword evidence="2" id="KW-1185">Reference proteome</keyword>
<protein>
    <submittedName>
        <fullName evidence="1">Uncharacterized protein</fullName>
    </submittedName>
</protein>
<evidence type="ECO:0000313" key="1">
    <source>
        <dbReference type="EMBL" id="ANG62836.1"/>
    </source>
</evidence>
<reference evidence="1 2" key="2">
    <citation type="journal article" date="2018" name="Int. J. Syst. Evol. Microbiol.">
        <title>Marinobacterium aestuarii sp. nov., a benzene-degrading marine bacterium isolated from estuary sediment.</title>
        <authorList>
            <person name="Bae S.S."/>
            <person name="Jung J."/>
            <person name="Chung D."/>
            <person name="Baek K."/>
        </authorList>
    </citation>
    <scope>NUCLEOTIDE SEQUENCE [LARGE SCALE GENOMIC DNA]</scope>
    <source>
        <strain evidence="1 2">ST58-10</strain>
    </source>
</reference>
<gene>
    <name evidence="1" type="ORF">A8C75_10310</name>
</gene>
<evidence type="ECO:0000313" key="2">
    <source>
        <dbReference type="Proteomes" id="UP000078070"/>
    </source>
</evidence>
<name>A0A1A9EY34_9GAMM</name>
<dbReference type="EMBL" id="CP015839">
    <property type="protein sequence ID" value="ANG62836.1"/>
    <property type="molecule type" value="Genomic_DNA"/>
</dbReference>
<organism evidence="1 2">
    <name type="scientific">Marinobacterium aestuarii</name>
    <dbReference type="NCBI Taxonomy" id="1821621"/>
    <lineage>
        <taxon>Bacteria</taxon>
        <taxon>Pseudomonadati</taxon>
        <taxon>Pseudomonadota</taxon>
        <taxon>Gammaproteobacteria</taxon>
        <taxon>Oceanospirillales</taxon>
        <taxon>Oceanospirillaceae</taxon>
        <taxon>Marinobacterium</taxon>
    </lineage>
</organism>
<dbReference type="AlphaFoldDB" id="A0A1A9EY34"/>